<feature type="transmembrane region" description="Helical" evidence="9">
    <location>
        <begin position="134"/>
        <end position="160"/>
    </location>
</feature>
<dbReference type="EMBL" id="KB631642">
    <property type="protein sequence ID" value="ERL84916.1"/>
    <property type="molecule type" value="Genomic_DNA"/>
</dbReference>
<evidence type="ECO:0000313" key="10">
    <source>
        <dbReference type="EMBL" id="ERL84916.1"/>
    </source>
</evidence>
<comment type="subcellular location">
    <subcellularLocation>
        <location evidence="1">Cell membrane</location>
        <topology evidence="1">Multi-pass membrane protein</topology>
    </subcellularLocation>
</comment>
<proteinExistence type="predicted"/>
<sequence>MMELSNNTFAETLASDEGYGSATSSWDVLKAALCLLCGLANILIIYVIARNSALQTRPNAYLANWCISSCIILILSSTQLGLFGSTEDISYELLCVTEESHYGMIIPNLLFVLVLFLEWYSGSYGRPCCLTSRLGLVAIVALIWTVALIISAASATFCILDMSYPLSLISFNLVYISVFVVIIFVHGLRIIMIKIFNKPPVENKLELVLVTSYFFCWLPNFLLIYGQMFFGFSVSPTLELVTYFCGYAHSFVMLILLYFCDKCFKMHLRDLFGLTEKTPQSILHKEQNTGLL</sequence>
<gene>
    <name evidence="10" type="ORF">D910_02339</name>
</gene>
<dbReference type="PANTHER" id="PTHR24229:SF40">
    <property type="entry name" value="ALLATOSTATIN C RECEPTOR 1-RELATED"/>
    <property type="match status" value="1"/>
</dbReference>
<evidence type="ECO:0000256" key="2">
    <source>
        <dbReference type="ARBA" id="ARBA00022475"/>
    </source>
</evidence>
<feature type="transmembrane region" description="Helical" evidence="9">
    <location>
        <begin position="102"/>
        <end position="122"/>
    </location>
</feature>
<dbReference type="STRING" id="77166.U4U2V1"/>
<evidence type="ECO:0000256" key="7">
    <source>
        <dbReference type="ARBA" id="ARBA00023170"/>
    </source>
</evidence>
<accession>U4U2V1</accession>
<evidence type="ECO:0000256" key="9">
    <source>
        <dbReference type="SAM" id="Phobius"/>
    </source>
</evidence>
<name>U4U2V1_DENPD</name>
<dbReference type="AlphaFoldDB" id="U4U2V1"/>
<keyword evidence="3 9" id="KW-0812">Transmembrane</keyword>
<dbReference type="Gene3D" id="1.20.1070.10">
    <property type="entry name" value="Rhodopsin 7-helix transmembrane proteins"/>
    <property type="match status" value="1"/>
</dbReference>
<dbReference type="GO" id="GO:0042277">
    <property type="term" value="F:peptide binding"/>
    <property type="evidence" value="ECO:0007669"/>
    <property type="project" value="TreeGrafter"/>
</dbReference>
<protein>
    <recommendedName>
        <fullName evidence="12">G-protein coupled receptors family 1 profile domain-containing protein</fullName>
    </recommendedName>
</protein>
<dbReference type="OrthoDB" id="6708910at2759"/>
<evidence type="ECO:0000256" key="4">
    <source>
        <dbReference type="ARBA" id="ARBA00022989"/>
    </source>
</evidence>
<organism evidence="10 11">
    <name type="scientific">Dendroctonus ponderosae</name>
    <name type="common">Mountain pine beetle</name>
    <dbReference type="NCBI Taxonomy" id="77166"/>
    <lineage>
        <taxon>Eukaryota</taxon>
        <taxon>Metazoa</taxon>
        <taxon>Ecdysozoa</taxon>
        <taxon>Arthropoda</taxon>
        <taxon>Hexapoda</taxon>
        <taxon>Insecta</taxon>
        <taxon>Pterygota</taxon>
        <taxon>Neoptera</taxon>
        <taxon>Endopterygota</taxon>
        <taxon>Coleoptera</taxon>
        <taxon>Polyphaga</taxon>
        <taxon>Cucujiformia</taxon>
        <taxon>Curculionidae</taxon>
        <taxon>Scolytinae</taxon>
        <taxon>Dendroctonus</taxon>
    </lineage>
</organism>
<feature type="transmembrane region" description="Helical" evidence="9">
    <location>
        <begin position="207"/>
        <end position="228"/>
    </location>
</feature>
<evidence type="ECO:0000256" key="5">
    <source>
        <dbReference type="ARBA" id="ARBA00023040"/>
    </source>
</evidence>
<dbReference type="InterPro" id="IPR000276">
    <property type="entry name" value="GPCR_Rhodpsn"/>
</dbReference>
<dbReference type="CDD" id="cd00637">
    <property type="entry name" value="7tm_classA_rhodopsin-like"/>
    <property type="match status" value="1"/>
</dbReference>
<evidence type="ECO:0000256" key="3">
    <source>
        <dbReference type="ARBA" id="ARBA00022692"/>
    </source>
</evidence>
<keyword evidence="5" id="KW-0297">G-protein coupled receptor</keyword>
<dbReference type="SUPFAM" id="SSF81321">
    <property type="entry name" value="Family A G protein-coupled receptor-like"/>
    <property type="match status" value="1"/>
</dbReference>
<evidence type="ECO:0000256" key="6">
    <source>
        <dbReference type="ARBA" id="ARBA00023136"/>
    </source>
</evidence>
<dbReference type="GO" id="GO:0004930">
    <property type="term" value="F:G protein-coupled receptor activity"/>
    <property type="evidence" value="ECO:0007669"/>
    <property type="project" value="UniProtKB-KW"/>
</dbReference>
<feature type="transmembrane region" description="Helical" evidence="9">
    <location>
        <begin position="166"/>
        <end position="186"/>
    </location>
</feature>
<feature type="transmembrane region" description="Helical" evidence="9">
    <location>
        <begin position="28"/>
        <end position="49"/>
    </location>
</feature>
<dbReference type="GO" id="GO:0005886">
    <property type="term" value="C:plasma membrane"/>
    <property type="evidence" value="ECO:0007669"/>
    <property type="project" value="UniProtKB-SubCell"/>
</dbReference>
<evidence type="ECO:0000256" key="8">
    <source>
        <dbReference type="ARBA" id="ARBA00023224"/>
    </source>
</evidence>
<evidence type="ECO:0000313" key="11">
    <source>
        <dbReference type="Proteomes" id="UP000030742"/>
    </source>
</evidence>
<keyword evidence="7" id="KW-0675">Receptor</keyword>
<keyword evidence="6 9" id="KW-0472">Membrane</keyword>
<dbReference type="Proteomes" id="UP000030742">
    <property type="component" value="Unassembled WGS sequence"/>
</dbReference>
<keyword evidence="2" id="KW-1003">Cell membrane</keyword>
<reference evidence="10 11" key="1">
    <citation type="journal article" date="2013" name="Genome Biol.">
        <title>Draft genome of the mountain pine beetle, Dendroctonus ponderosae Hopkins, a major forest pest.</title>
        <authorList>
            <person name="Keeling C.I."/>
            <person name="Yuen M.M."/>
            <person name="Liao N.Y."/>
            <person name="Docking T.R."/>
            <person name="Chan S.K."/>
            <person name="Taylor G.A."/>
            <person name="Palmquist D.L."/>
            <person name="Jackman S.D."/>
            <person name="Nguyen A."/>
            <person name="Li M."/>
            <person name="Henderson H."/>
            <person name="Janes J.K."/>
            <person name="Zhao Y."/>
            <person name="Pandoh P."/>
            <person name="Moore R."/>
            <person name="Sperling F.A."/>
            <person name="Huber D.P."/>
            <person name="Birol I."/>
            <person name="Jones S.J."/>
            <person name="Bohlmann J."/>
        </authorList>
    </citation>
    <scope>NUCLEOTIDE SEQUENCE</scope>
</reference>
<evidence type="ECO:0000256" key="1">
    <source>
        <dbReference type="ARBA" id="ARBA00004651"/>
    </source>
</evidence>
<keyword evidence="8" id="KW-0807">Transducer</keyword>
<dbReference type="PANTHER" id="PTHR24229">
    <property type="entry name" value="NEUROPEPTIDES RECEPTOR"/>
    <property type="match status" value="1"/>
</dbReference>
<dbReference type="GO" id="GO:0043005">
    <property type="term" value="C:neuron projection"/>
    <property type="evidence" value="ECO:0007669"/>
    <property type="project" value="TreeGrafter"/>
</dbReference>
<evidence type="ECO:0008006" key="12">
    <source>
        <dbReference type="Google" id="ProtNLM"/>
    </source>
</evidence>
<keyword evidence="4 9" id="KW-1133">Transmembrane helix</keyword>
<dbReference type="PRINTS" id="PR00237">
    <property type="entry name" value="GPCRRHODOPSN"/>
</dbReference>
<feature type="transmembrane region" description="Helical" evidence="9">
    <location>
        <begin position="240"/>
        <end position="260"/>
    </location>
</feature>
<feature type="transmembrane region" description="Helical" evidence="9">
    <location>
        <begin position="61"/>
        <end position="82"/>
    </location>
</feature>